<dbReference type="PANTHER" id="PTHR10252:SF151">
    <property type="entry name" value="DNA POLYMERASE EPSILON NONCATALYTIC SUBUNIT"/>
    <property type="match status" value="1"/>
</dbReference>
<dbReference type="EMBL" id="SWFT01000067">
    <property type="protein sequence ID" value="KAA8903484.1"/>
    <property type="molecule type" value="Genomic_DNA"/>
</dbReference>
<proteinExistence type="predicted"/>
<dbReference type="AlphaFoldDB" id="A0A642UQQ6"/>
<dbReference type="PANTHER" id="PTHR10252">
    <property type="entry name" value="HISTONE-LIKE TRANSCRIPTION FACTOR CCAAT-RELATED"/>
    <property type="match status" value="1"/>
</dbReference>
<dbReference type="GO" id="GO:0008623">
    <property type="term" value="C:CHRAC"/>
    <property type="evidence" value="ECO:0007669"/>
    <property type="project" value="TreeGrafter"/>
</dbReference>
<feature type="domain" description="Transcription factor CBF/NF-Y/archaeal histone" evidence="4">
    <location>
        <begin position="56"/>
        <end position="120"/>
    </location>
</feature>
<keyword evidence="2" id="KW-0539">Nucleus</keyword>
<dbReference type="GO" id="GO:0046982">
    <property type="term" value="F:protein heterodimerization activity"/>
    <property type="evidence" value="ECO:0007669"/>
    <property type="project" value="InterPro"/>
</dbReference>
<reference evidence="5 6" key="1">
    <citation type="submission" date="2019-07" db="EMBL/GenBank/DDBJ databases">
        <title>Genome assembly of two rare yeast pathogens: Diutina rugosa and Trichomonascus ciferrii.</title>
        <authorList>
            <person name="Mixao V."/>
            <person name="Saus E."/>
            <person name="Hansen A."/>
            <person name="Lass-Flor C."/>
            <person name="Gabaldon T."/>
        </authorList>
    </citation>
    <scope>NUCLEOTIDE SEQUENCE [LARGE SCALE GENOMIC DNA]</scope>
    <source>
        <strain evidence="5 6">CBS 613</strain>
    </source>
</reference>
<dbReference type="InterPro" id="IPR003958">
    <property type="entry name" value="CBFA_NFYB_domain"/>
</dbReference>
<protein>
    <recommendedName>
        <fullName evidence="4">Transcription factor CBF/NF-Y/archaeal histone domain-containing protein</fullName>
    </recommendedName>
</protein>
<dbReference type="GO" id="GO:0006261">
    <property type="term" value="P:DNA-templated DNA replication"/>
    <property type="evidence" value="ECO:0007669"/>
    <property type="project" value="TreeGrafter"/>
</dbReference>
<dbReference type="CDD" id="cd22929">
    <property type="entry name" value="HFD_POLE4-like"/>
    <property type="match status" value="1"/>
</dbReference>
<gene>
    <name evidence="5" type="ORF">DIURU_002370</name>
</gene>
<dbReference type="SUPFAM" id="SSF47113">
    <property type="entry name" value="Histone-fold"/>
    <property type="match status" value="1"/>
</dbReference>
<evidence type="ECO:0000256" key="1">
    <source>
        <dbReference type="ARBA" id="ARBA00004123"/>
    </source>
</evidence>
<dbReference type="Proteomes" id="UP000449547">
    <property type="component" value="Unassembled WGS sequence"/>
</dbReference>
<dbReference type="InterPro" id="IPR050568">
    <property type="entry name" value="Transcr_DNA_Rep_Reg"/>
</dbReference>
<dbReference type="Gene3D" id="1.10.20.10">
    <property type="entry name" value="Histone, subunit A"/>
    <property type="match status" value="1"/>
</dbReference>
<name>A0A642UQQ6_DIURU</name>
<dbReference type="Pfam" id="PF00808">
    <property type="entry name" value="CBFD_NFYB_HMF"/>
    <property type="match status" value="1"/>
</dbReference>
<dbReference type="VEuPathDB" id="FungiDB:DIURU_002370"/>
<feature type="region of interest" description="Disordered" evidence="3">
    <location>
        <begin position="1"/>
        <end position="46"/>
    </location>
</feature>
<dbReference type="GeneID" id="54781021"/>
<evidence type="ECO:0000256" key="2">
    <source>
        <dbReference type="ARBA" id="ARBA00023242"/>
    </source>
</evidence>
<evidence type="ECO:0000259" key="4">
    <source>
        <dbReference type="Pfam" id="PF00808"/>
    </source>
</evidence>
<comment type="subcellular location">
    <subcellularLocation>
        <location evidence="1">Nucleus</location>
    </subcellularLocation>
</comment>
<dbReference type="RefSeq" id="XP_034012786.1">
    <property type="nucleotide sequence ID" value="XM_034155014.1"/>
</dbReference>
<evidence type="ECO:0000313" key="5">
    <source>
        <dbReference type="EMBL" id="KAA8903484.1"/>
    </source>
</evidence>
<keyword evidence="6" id="KW-1185">Reference proteome</keyword>
<sequence>MTTSTKNDAMEVDTPVPQTETTGSQTETPAPQGEAPAPEKSAVDISDDDDEYNQAMSLPISKIKRIFKMDSDYNMASQTAVYATGVATEMFIQYFTEQAALLAKMDKRKKIQYKDFAQAVATHDNLAFLADIVPKTHPIGDLVKQKKVRATNLVETAEVSEEAVAVEAVAVESAAPVLPKGQSTLPFETASAPAPFKKAGLSDLIG</sequence>
<feature type="compositionally biased region" description="Polar residues" evidence="3">
    <location>
        <begin position="16"/>
        <end position="29"/>
    </location>
</feature>
<accession>A0A642UQQ6</accession>
<evidence type="ECO:0000313" key="6">
    <source>
        <dbReference type="Proteomes" id="UP000449547"/>
    </source>
</evidence>
<dbReference type="OrthoDB" id="636685at2759"/>
<organism evidence="5 6">
    <name type="scientific">Diutina rugosa</name>
    <name type="common">Yeast</name>
    <name type="synonym">Candida rugosa</name>
    <dbReference type="NCBI Taxonomy" id="5481"/>
    <lineage>
        <taxon>Eukaryota</taxon>
        <taxon>Fungi</taxon>
        <taxon>Dikarya</taxon>
        <taxon>Ascomycota</taxon>
        <taxon>Saccharomycotina</taxon>
        <taxon>Pichiomycetes</taxon>
        <taxon>Debaryomycetaceae</taxon>
        <taxon>Diutina</taxon>
    </lineage>
</organism>
<dbReference type="OMA" id="HEGENDQ"/>
<dbReference type="InterPro" id="IPR009072">
    <property type="entry name" value="Histone-fold"/>
</dbReference>
<evidence type="ECO:0000256" key="3">
    <source>
        <dbReference type="SAM" id="MobiDB-lite"/>
    </source>
</evidence>
<comment type="caution">
    <text evidence="5">The sequence shown here is derived from an EMBL/GenBank/DDBJ whole genome shotgun (WGS) entry which is preliminary data.</text>
</comment>